<accession>A0A1B2HL16</accession>
<evidence type="ECO:0000256" key="2">
    <source>
        <dbReference type="SAM" id="Phobius"/>
    </source>
</evidence>
<feature type="compositionally biased region" description="Low complexity" evidence="1">
    <location>
        <begin position="12"/>
        <end position="24"/>
    </location>
</feature>
<keyword evidence="2" id="KW-0812">Transmembrane</keyword>
<feature type="domain" description="DUF8017" evidence="3">
    <location>
        <begin position="140"/>
        <end position="321"/>
    </location>
</feature>
<feature type="compositionally biased region" description="Low complexity" evidence="1">
    <location>
        <begin position="40"/>
        <end position="54"/>
    </location>
</feature>
<dbReference type="EMBL" id="CP016793">
    <property type="protein sequence ID" value="ANZ38417.1"/>
    <property type="molecule type" value="Genomic_DNA"/>
</dbReference>
<dbReference type="Pfam" id="PF26056">
    <property type="entry name" value="DUF8017"/>
    <property type="match status" value="1"/>
</dbReference>
<proteinExistence type="predicted"/>
<dbReference type="InterPro" id="IPR058330">
    <property type="entry name" value="DUF8017"/>
</dbReference>
<organism evidence="4 5">
    <name type="scientific">Lentzea guizhouensis</name>
    <dbReference type="NCBI Taxonomy" id="1586287"/>
    <lineage>
        <taxon>Bacteria</taxon>
        <taxon>Bacillati</taxon>
        <taxon>Actinomycetota</taxon>
        <taxon>Actinomycetes</taxon>
        <taxon>Pseudonocardiales</taxon>
        <taxon>Pseudonocardiaceae</taxon>
        <taxon>Lentzea</taxon>
    </lineage>
</organism>
<dbReference type="Proteomes" id="UP000093053">
    <property type="component" value="Chromosome"/>
</dbReference>
<keyword evidence="2" id="KW-1133">Transmembrane helix</keyword>
<feature type="compositionally biased region" description="Low complexity" evidence="1">
    <location>
        <begin position="117"/>
        <end position="127"/>
    </location>
</feature>
<sequence length="323" mass="33452">MTYPGGGGQGGWNDQPGWGQQQGDYPTGGYQGTGAYPQSGGHPQTGGFPQQQQQGYGGSGYGGLGVYGGFDQEPPKKSNKTLWLVLGAVVLVLFGGGGVATFMLMNKGDDQNAGPATSSSNPTTSTSQEPSGAATCKDEAWQCVETTLGYTYQVPKDWAQVDDRIPITGFQGVALTGVTSYGDYTCETKSYTKGTNGGALLEKGDINAVATEFTKAVATQYYSSGGAPQVALTQPKPVKIQHTQKDGKKVVVEGVQVDATITQTANKCLASKGMVKVVVLNGSAKLHALVVNGDLEGGGGGDKPPLPKEADLQKMIDSLQPNT</sequence>
<dbReference type="KEGG" id="led:BBK82_22490"/>
<gene>
    <name evidence="4" type="ORF">BBK82_22490</name>
</gene>
<dbReference type="RefSeq" id="WP_065916765.1">
    <property type="nucleotide sequence ID" value="NZ_CP016793.1"/>
</dbReference>
<name>A0A1B2HL16_9PSEU</name>
<protein>
    <recommendedName>
        <fullName evidence="3">DUF8017 domain-containing protein</fullName>
    </recommendedName>
</protein>
<feature type="region of interest" description="Disordered" evidence="1">
    <location>
        <begin position="111"/>
        <end position="134"/>
    </location>
</feature>
<dbReference type="AlphaFoldDB" id="A0A1B2HL16"/>
<dbReference type="OrthoDB" id="3697544at2"/>
<evidence type="ECO:0000313" key="5">
    <source>
        <dbReference type="Proteomes" id="UP000093053"/>
    </source>
</evidence>
<keyword evidence="5" id="KW-1185">Reference proteome</keyword>
<feature type="compositionally biased region" description="Gly residues" evidence="1">
    <location>
        <begin position="1"/>
        <end position="11"/>
    </location>
</feature>
<keyword evidence="2" id="KW-0472">Membrane</keyword>
<evidence type="ECO:0000256" key="1">
    <source>
        <dbReference type="SAM" id="MobiDB-lite"/>
    </source>
</evidence>
<evidence type="ECO:0000313" key="4">
    <source>
        <dbReference type="EMBL" id="ANZ38417.1"/>
    </source>
</evidence>
<reference evidence="4 5" key="1">
    <citation type="submission" date="2016-07" db="EMBL/GenBank/DDBJ databases">
        <title>Complete genome sequence of the Lentzea guizhouensis DHS C013.</title>
        <authorList>
            <person name="Cao C."/>
        </authorList>
    </citation>
    <scope>NUCLEOTIDE SEQUENCE [LARGE SCALE GENOMIC DNA]</scope>
    <source>
        <strain evidence="4 5">DHS C013</strain>
    </source>
</reference>
<feature type="region of interest" description="Disordered" evidence="1">
    <location>
        <begin position="1"/>
        <end position="55"/>
    </location>
</feature>
<feature type="transmembrane region" description="Helical" evidence="2">
    <location>
        <begin position="82"/>
        <end position="105"/>
    </location>
</feature>
<evidence type="ECO:0000259" key="3">
    <source>
        <dbReference type="Pfam" id="PF26056"/>
    </source>
</evidence>